<dbReference type="PANTHER" id="PTHR35008">
    <property type="entry name" value="BLL4482 PROTEIN-RELATED"/>
    <property type="match status" value="1"/>
</dbReference>
<keyword evidence="6" id="KW-0732">Signal</keyword>
<evidence type="ECO:0000256" key="4">
    <source>
        <dbReference type="PROSITE-ProRule" id="PRU00433"/>
    </source>
</evidence>
<dbReference type="PANTHER" id="PTHR35008:SF4">
    <property type="entry name" value="BLL4482 PROTEIN"/>
    <property type="match status" value="1"/>
</dbReference>
<dbReference type="Proteomes" id="UP001303324">
    <property type="component" value="Chromosome"/>
</dbReference>
<dbReference type="EMBL" id="CP134494">
    <property type="protein sequence ID" value="WNF23396.1"/>
    <property type="molecule type" value="Genomic_DNA"/>
</dbReference>
<keyword evidence="2 4" id="KW-0479">Metal-binding</keyword>
<evidence type="ECO:0000256" key="1">
    <source>
        <dbReference type="ARBA" id="ARBA00022617"/>
    </source>
</evidence>
<evidence type="ECO:0000313" key="9">
    <source>
        <dbReference type="Proteomes" id="UP001303324"/>
    </source>
</evidence>
<dbReference type="RefSeq" id="WP_311073687.1">
    <property type="nucleotide sequence ID" value="NZ_CP134494.1"/>
</dbReference>
<dbReference type="PROSITE" id="PS51257">
    <property type="entry name" value="PROKAR_LIPOPROTEIN"/>
    <property type="match status" value="1"/>
</dbReference>
<sequence>MRKFKWLGFLMIAIMFIFAACSNDSANKDPEEAQSKNAGGNTNQQADDSNKEDGNQADGEIAYNPPSMEDLDPKNPMTEYIEYGQKVFHETDTVLDEYVGNQLSCSSCHADAGLAQSSSMVGVTTQFPQYRPREGEVFTLEDRINGCMVRSMNGKMIAEDSKEMRAMMSYLTYISNGIEVGAELPWRMQNTMKEIPLPSIENGEKLYTEKTCISCHGQNGEGKGSTVGPALWGDNSFNDGAGMNRMSKIVGYIQNNMPPNGGTLTDQEAADLAAFILSHERPVWEGHDKDWPKGGRPTDIITKDRREKIREGTFDWSEIDNVVQPD</sequence>
<dbReference type="Gene3D" id="1.10.760.10">
    <property type="entry name" value="Cytochrome c-like domain"/>
    <property type="match status" value="2"/>
</dbReference>
<dbReference type="Pfam" id="PF21342">
    <property type="entry name" value="SoxA-TsdA_cyt-c"/>
    <property type="match status" value="1"/>
</dbReference>
<feature type="chain" id="PRO_5045584486" evidence="6">
    <location>
        <begin position="20"/>
        <end position="326"/>
    </location>
</feature>
<dbReference type="PROSITE" id="PS51007">
    <property type="entry name" value="CYTC"/>
    <property type="match status" value="1"/>
</dbReference>
<evidence type="ECO:0000259" key="7">
    <source>
        <dbReference type="PROSITE" id="PS51007"/>
    </source>
</evidence>
<keyword evidence="1 4" id="KW-0349">Heme</keyword>
<keyword evidence="3 4" id="KW-0408">Iron</keyword>
<keyword evidence="9" id="KW-1185">Reference proteome</keyword>
<feature type="region of interest" description="Disordered" evidence="5">
    <location>
        <begin position="27"/>
        <end position="76"/>
    </location>
</feature>
<feature type="domain" description="Cytochrome c" evidence="7">
    <location>
        <begin position="198"/>
        <end position="280"/>
    </location>
</feature>
<evidence type="ECO:0000256" key="6">
    <source>
        <dbReference type="SAM" id="SignalP"/>
    </source>
</evidence>
<feature type="compositionally biased region" description="Polar residues" evidence="5">
    <location>
        <begin position="35"/>
        <end position="47"/>
    </location>
</feature>
<dbReference type="InterPro" id="IPR009056">
    <property type="entry name" value="Cyt_c-like_dom"/>
</dbReference>
<evidence type="ECO:0000256" key="3">
    <source>
        <dbReference type="ARBA" id="ARBA00023004"/>
    </source>
</evidence>
<dbReference type="Pfam" id="PF00034">
    <property type="entry name" value="Cytochrom_C"/>
    <property type="match status" value="1"/>
</dbReference>
<evidence type="ECO:0000313" key="8">
    <source>
        <dbReference type="EMBL" id="WNF23396.1"/>
    </source>
</evidence>
<accession>A0ABY9VHG5</accession>
<protein>
    <submittedName>
        <fullName evidence="8">C-type cytochrome</fullName>
    </submittedName>
</protein>
<dbReference type="InterPro" id="IPR051459">
    <property type="entry name" value="Cytochrome_c-type_DH"/>
</dbReference>
<evidence type="ECO:0000256" key="2">
    <source>
        <dbReference type="ARBA" id="ARBA00022723"/>
    </source>
</evidence>
<organism evidence="8 9">
    <name type="scientific">Mesobacillus jeotgali</name>
    <dbReference type="NCBI Taxonomy" id="129985"/>
    <lineage>
        <taxon>Bacteria</taxon>
        <taxon>Bacillati</taxon>
        <taxon>Bacillota</taxon>
        <taxon>Bacilli</taxon>
        <taxon>Bacillales</taxon>
        <taxon>Bacillaceae</taxon>
        <taxon>Mesobacillus</taxon>
    </lineage>
</organism>
<reference evidence="8 9" key="1">
    <citation type="submission" date="2023-09" db="EMBL/GenBank/DDBJ databases">
        <title>Microbial mechanism of fulvic acid promoting antimony reduction mineralization in rice fields.</title>
        <authorList>
            <person name="Chen G."/>
            <person name="Lan J."/>
        </authorList>
    </citation>
    <scope>NUCLEOTIDE SEQUENCE [LARGE SCALE GENOMIC DNA]</scope>
    <source>
        <strain evidence="8 9">PS1</strain>
    </source>
</reference>
<evidence type="ECO:0000256" key="5">
    <source>
        <dbReference type="SAM" id="MobiDB-lite"/>
    </source>
</evidence>
<proteinExistence type="predicted"/>
<feature type="signal peptide" evidence="6">
    <location>
        <begin position="1"/>
        <end position="19"/>
    </location>
</feature>
<name>A0ABY9VHG5_9BACI</name>
<dbReference type="SUPFAM" id="SSF46626">
    <property type="entry name" value="Cytochrome c"/>
    <property type="match status" value="2"/>
</dbReference>
<gene>
    <name evidence="8" type="ORF">RH061_02485</name>
</gene>
<dbReference type="InterPro" id="IPR036909">
    <property type="entry name" value="Cyt_c-like_dom_sf"/>
</dbReference>